<keyword evidence="3" id="KW-1185">Reference proteome</keyword>
<dbReference type="SUPFAM" id="SSF63451">
    <property type="entry name" value="LEM domain"/>
    <property type="match status" value="1"/>
</dbReference>
<dbReference type="CDD" id="cd10454">
    <property type="entry name" value="GIY-YIG_COG3680_Meta"/>
    <property type="match status" value="1"/>
</dbReference>
<dbReference type="InterPro" id="IPR034998">
    <property type="entry name" value="ANKLE1"/>
</dbReference>
<organism evidence="2 3">
    <name type="scientific">Oryctes borbonicus</name>
    <dbReference type="NCBI Taxonomy" id="1629725"/>
    <lineage>
        <taxon>Eukaryota</taxon>
        <taxon>Metazoa</taxon>
        <taxon>Ecdysozoa</taxon>
        <taxon>Arthropoda</taxon>
        <taxon>Hexapoda</taxon>
        <taxon>Insecta</taxon>
        <taxon>Pterygota</taxon>
        <taxon>Neoptera</taxon>
        <taxon>Endopterygota</taxon>
        <taxon>Coleoptera</taxon>
        <taxon>Polyphaga</taxon>
        <taxon>Scarabaeiformia</taxon>
        <taxon>Scarabaeidae</taxon>
        <taxon>Dynastinae</taxon>
        <taxon>Oryctes</taxon>
    </lineage>
</organism>
<dbReference type="GO" id="GO:0000724">
    <property type="term" value="P:double-strand break repair via homologous recombination"/>
    <property type="evidence" value="ECO:0007669"/>
    <property type="project" value="TreeGrafter"/>
</dbReference>
<dbReference type="PROSITE" id="PS50954">
    <property type="entry name" value="LEM"/>
    <property type="match status" value="1"/>
</dbReference>
<dbReference type="SMART" id="SM00540">
    <property type="entry name" value="LEM"/>
    <property type="match status" value="1"/>
</dbReference>
<proteinExistence type="predicted"/>
<protein>
    <recommendedName>
        <fullName evidence="1">LEM domain-containing protein</fullName>
    </recommendedName>
</protein>
<reference evidence="2 3" key="1">
    <citation type="submission" date="2015-09" db="EMBL/GenBank/DDBJ databases">
        <title>Draft genome of the scarab beetle Oryctes borbonicus.</title>
        <authorList>
            <person name="Meyer J.M."/>
            <person name="Markov G.V."/>
            <person name="Baskaran P."/>
            <person name="Herrmann M."/>
            <person name="Sommer R.J."/>
            <person name="Roedelsperger C."/>
        </authorList>
    </citation>
    <scope>NUCLEOTIDE SEQUENCE [LARGE SCALE GENOMIC DNA]</scope>
    <source>
        <strain evidence="2">OB123</strain>
        <tissue evidence="2">Whole animal</tissue>
    </source>
</reference>
<dbReference type="Gene3D" id="1.10.720.40">
    <property type="match status" value="1"/>
</dbReference>
<dbReference type="Pfam" id="PF22945">
    <property type="entry name" value="LEM-3_GIY-YIG"/>
    <property type="match status" value="1"/>
</dbReference>
<dbReference type="GO" id="GO:0005654">
    <property type="term" value="C:nucleoplasm"/>
    <property type="evidence" value="ECO:0007669"/>
    <property type="project" value="TreeGrafter"/>
</dbReference>
<dbReference type="AlphaFoldDB" id="A0A0T6BA18"/>
<dbReference type="GO" id="GO:0004520">
    <property type="term" value="F:DNA endonuclease activity"/>
    <property type="evidence" value="ECO:0007669"/>
    <property type="project" value="TreeGrafter"/>
</dbReference>
<evidence type="ECO:0000313" key="2">
    <source>
        <dbReference type="EMBL" id="KRT84184.1"/>
    </source>
</evidence>
<gene>
    <name evidence="2" type="ORF">AMK59_2856</name>
</gene>
<name>A0A0T6BA18_9SCAR</name>
<dbReference type="InterPro" id="IPR003887">
    <property type="entry name" value="LEM_dom"/>
</dbReference>
<evidence type="ECO:0000313" key="3">
    <source>
        <dbReference type="Proteomes" id="UP000051574"/>
    </source>
</evidence>
<dbReference type="OrthoDB" id="1601181at2759"/>
<dbReference type="Proteomes" id="UP000051574">
    <property type="component" value="Unassembled WGS sequence"/>
</dbReference>
<feature type="domain" description="LEM" evidence="1">
    <location>
        <begin position="276"/>
        <end position="320"/>
    </location>
</feature>
<accession>A0A0T6BA18</accession>
<dbReference type="EMBL" id="LJIG01002756">
    <property type="protein sequence ID" value="KRT84184.1"/>
    <property type="molecule type" value="Genomic_DNA"/>
</dbReference>
<dbReference type="InterPro" id="IPR011015">
    <property type="entry name" value="LEM/LEM-like_dom_sf"/>
</dbReference>
<sequence>KVLLNNGAFVGEYEIDETIKGGLENEQTKSGMPQMDLNTLPQTDSQEYVLNWCNTQELTSEQSESGEDYSAELEYGNNIVRAIPKKHTKICSSKSSNYQSETFSASSSKRKFNNVTFRHGSKHYQENYISKDICKHKESSRESGILTLQDSSDEDGGYSEDDLSYNKIKTVKAARNLKIKENKDNSSDYCTCTEGSDTTNMLDKTIYEFSTNNNPNHFKSSNSNDDQELSFVSVSEVYKYTDLEEGVVLFEKRILSSSICSIQNESSSTGTSQISLPKSLDYDTDTLRRELTAQGFDPGPITKTTKRVYLRKLYQLKKNPLVSGFEANSNQKVYSPELQRTLKEENWCQKLLQHQQLEEAIKQQFSNPDSSRKWRGGIAKSSFTYLLLDPRITQNLPHRCDQLQKSEVWSAFLSAIFYVGKGKRSRPFQHLYEAVTNYSKANFNIENEKMKRILDIWKDNHGVVCLHVFQNVIPAEAYTREASMISALNLENITNIKGGEFYGVSATWSQKQKNLFGVHLLYKAMKIFLNEGERQIFPADI</sequence>
<comment type="caution">
    <text evidence="2">The sequence shown here is derived from an EMBL/GenBank/DDBJ whole genome shotgun (WGS) entry which is preliminary data.</text>
</comment>
<dbReference type="CDD" id="cd12934">
    <property type="entry name" value="LEM"/>
    <property type="match status" value="1"/>
</dbReference>
<dbReference type="GO" id="GO:0005737">
    <property type="term" value="C:cytoplasm"/>
    <property type="evidence" value="ECO:0007669"/>
    <property type="project" value="TreeGrafter"/>
</dbReference>
<dbReference type="PANTHER" id="PTHR46427">
    <property type="entry name" value="ANKYRIN REPEAT AND LEM DOMAIN-CONTAINING PROTEIN 1"/>
    <property type="match status" value="1"/>
</dbReference>
<dbReference type="GO" id="GO:0000712">
    <property type="term" value="P:resolution of meiotic recombination intermediates"/>
    <property type="evidence" value="ECO:0007669"/>
    <property type="project" value="TreeGrafter"/>
</dbReference>
<feature type="non-terminal residue" evidence="2">
    <location>
        <position position="1"/>
    </location>
</feature>
<dbReference type="PANTHER" id="PTHR46427:SF1">
    <property type="entry name" value="ANKYRIN REPEAT AND LEM DOMAIN-CONTAINING PROTEIN 1"/>
    <property type="match status" value="1"/>
</dbReference>
<evidence type="ECO:0000259" key="1">
    <source>
        <dbReference type="PROSITE" id="PS50954"/>
    </source>
</evidence>
<dbReference type="Pfam" id="PF03020">
    <property type="entry name" value="LEM"/>
    <property type="match status" value="1"/>
</dbReference>